<protein>
    <submittedName>
        <fullName evidence="1">ATPase AAA</fullName>
    </submittedName>
</protein>
<dbReference type="Proteomes" id="UP000027219">
    <property type="component" value="Unassembled WGS sequence"/>
</dbReference>
<dbReference type="InterPro" id="IPR027417">
    <property type="entry name" value="P-loop_NTPase"/>
</dbReference>
<dbReference type="OrthoDB" id="6182772at2"/>
<dbReference type="PANTHER" id="PTHR13308">
    <property type="entry name" value="NEDD4-BINDING PROTEIN 2-LIKE 1"/>
    <property type="match status" value="1"/>
</dbReference>
<dbReference type="RefSeq" id="WP_032548885.1">
    <property type="nucleotide sequence ID" value="NZ_JFFR01000002.1"/>
</dbReference>
<dbReference type="Pfam" id="PF13671">
    <property type="entry name" value="AAA_33"/>
    <property type="match status" value="1"/>
</dbReference>
<dbReference type="EMBL" id="JFFR01000002">
    <property type="protein sequence ID" value="KDN29931.1"/>
    <property type="molecule type" value="Genomic_DNA"/>
</dbReference>
<evidence type="ECO:0000313" key="2">
    <source>
        <dbReference type="Proteomes" id="UP000027219"/>
    </source>
</evidence>
<name>A0A066UR56_9VIBR</name>
<reference evidence="1 2" key="1">
    <citation type="submission" date="2014-02" db="EMBL/GenBank/DDBJ databases">
        <title>Vibrio fortis Dalian14 Genome Sequencing.</title>
        <authorList>
            <person name="Wang Y."/>
            <person name="Song L."/>
            <person name="Liu G."/>
            <person name="Ding J."/>
        </authorList>
    </citation>
    <scope>NUCLEOTIDE SEQUENCE [LARGE SCALE GENOMIC DNA]</scope>
    <source>
        <strain evidence="1 2">Dalian14</strain>
    </source>
</reference>
<dbReference type="Gene3D" id="3.40.50.300">
    <property type="entry name" value="P-loop containing nucleotide triphosphate hydrolases"/>
    <property type="match status" value="1"/>
</dbReference>
<keyword evidence="2" id="KW-1185">Reference proteome</keyword>
<organism evidence="1 2">
    <name type="scientific">Vibrio fortis</name>
    <dbReference type="NCBI Taxonomy" id="212667"/>
    <lineage>
        <taxon>Bacteria</taxon>
        <taxon>Pseudomonadati</taxon>
        <taxon>Pseudomonadota</taxon>
        <taxon>Gammaproteobacteria</taxon>
        <taxon>Vibrionales</taxon>
        <taxon>Vibrionaceae</taxon>
        <taxon>Vibrio</taxon>
    </lineage>
</organism>
<dbReference type="PANTHER" id="PTHR13308:SF40">
    <property type="entry name" value="NEDD4-BINDING PROTEIN 2-LIKE 1"/>
    <property type="match status" value="1"/>
</dbReference>
<dbReference type="SUPFAM" id="SSF52540">
    <property type="entry name" value="P-loop containing nucleoside triphosphate hydrolases"/>
    <property type="match status" value="1"/>
</dbReference>
<dbReference type="AlphaFoldDB" id="A0A066UR56"/>
<gene>
    <name evidence="1" type="ORF">VFDL14_04100</name>
</gene>
<accession>A0A066UR56</accession>
<dbReference type="InterPro" id="IPR026302">
    <property type="entry name" value="NEDD4-bd_p2"/>
</dbReference>
<dbReference type="STRING" id="212667.VFDL14_04100"/>
<sequence>MKLILIRGLPGSGKSTRAKSLDAFHVEADMYFVNSDGDYCFEPELLPKAHEWCRNRAEDALKQGRDVVVSNTFVKRWEMKAYRNMARKHGAELVIEVCREQYGNIHGVPESVVERMKKDWQE</sequence>
<comment type="caution">
    <text evidence="1">The sequence shown here is derived from an EMBL/GenBank/DDBJ whole genome shotgun (WGS) entry which is preliminary data.</text>
</comment>
<evidence type="ECO:0000313" key="1">
    <source>
        <dbReference type="EMBL" id="KDN29931.1"/>
    </source>
</evidence>
<proteinExistence type="predicted"/>